<keyword evidence="3" id="KW-0732">Signal</keyword>
<dbReference type="InterPro" id="IPR018313">
    <property type="entry name" value="SBP_3_CS"/>
</dbReference>
<reference evidence="6 7" key="1">
    <citation type="submission" date="2020-08" db="EMBL/GenBank/DDBJ databases">
        <title>Genomic Encyclopedia of Type Strains, Phase III (KMG-III): the genomes of soil and plant-associated and newly described type strains.</title>
        <authorList>
            <person name="Whitman W."/>
        </authorList>
    </citation>
    <scope>NUCLEOTIDE SEQUENCE [LARGE SCALE GENOMIC DNA]</scope>
    <source>
        <strain evidence="6 7">CECT 3265</strain>
    </source>
</reference>
<evidence type="ECO:0000259" key="5">
    <source>
        <dbReference type="SMART" id="SM00062"/>
    </source>
</evidence>
<evidence type="ECO:0000256" key="4">
    <source>
        <dbReference type="RuleBase" id="RU003744"/>
    </source>
</evidence>
<organism evidence="6 7">
    <name type="scientific">Streptomyces netropsis</name>
    <name type="common">Streptoverticillium netropsis</name>
    <dbReference type="NCBI Taxonomy" id="55404"/>
    <lineage>
        <taxon>Bacteria</taxon>
        <taxon>Bacillati</taxon>
        <taxon>Actinomycetota</taxon>
        <taxon>Actinomycetes</taxon>
        <taxon>Kitasatosporales</taxon>
        <taxon>Streptomycetaceae</taxon>
        <taxon>Streptomyces</taxon>
    </lineage>
</organism>
<dbReference type="RefSeq" id="WP_229822516.1">
    <property type="nucleotide sequence ID" value="NZ_BMRW01000006.1"/>
</dbReference>
<name>A0A7W7L8Q2_STRNE</name>
<gene>
    <name evidence="6" type="ORF">FHS38_001164</name>
</gene>
<keyword evidence="2" id="KW-0813">Transport</keyword>
<dbReference type="Gene3D" id="3.40.190.10">
    <property type="entry name" value="Periplasmic binding protein-like II"/>
    <property type="match status" value="2"/>
</dbReference>
<dbReference type="InterPro" id="IPR051455">
    <property type="entry name" value="Bact_solute-bind_prot3"/>
</dbReference>
<dbReference type="GO" id="GO:0006865">
    <property type="term" value="P:amino acid transport"/>
    <property type="evidence" value="ECO:0007669"/>
    <property type="project" value="TreeGrafter"/>
</dbReference>
<dbReference type="InterPro" id="IPR001638">
    <property type="entry name" value="Solute-binding_3/MltF_N"/>
</dbReference>
<dbReference type="PANTHER" id="PTHR30085">
    <property type="entry name" value="AMINO ACID ABC TRANSPORTER PERMEASE"/>
    <property type="match status" value="1"/>
</dbReference>
<dbReference type="SMART" id="SM00062">
    <property type="entry name" value="PBPb"/>
    <property type="match status" value="1"/>
</dbReference>
<dbReference type="Pfam" id="PF00497">
    <property type="entry name" value="SBP_bac_3"/>
    <property type="match status" value="1"/>
</dbReference>
<sequence length="311" mass="33293">MRSGTRSRSGLALATVLLALVSLVSCGRGGVPPGSVAALMGARENGIAPSAYPVNRSVTVEGSPTLARAEAAHRIVVGVKSDHPFLGFEDPVTGRRFGFDVEIARMVAADLGFGPGRISWKTVPPQGRETAISKGDVDFYVAAYTINDERKKHVSFAGPYYVAGQDLLVKRENRDIHGPGDLKGKRVCSVTGSTPFQRIEKPEYGAEVSSHDSYAQCVQDLISGEADAVTADDTILKGYAAQNGGRLRVVGRPFSREPYGVGLAKGDKALRDAIDDALERHRDNGDWQRAYDATLGLSGARAPRPPEVIRY</sequence>
<comment type="similarity">
    <text evidence="1 4">Belongs to the bacterial solute-binding protein 3 family.</text>
</comment>
<dbReference type="AlphaFoldDB" id="A0A7W7L8Q2"/>
<dbReference type="CDD" id="cd13690">
    <property type="entry name" value="PBP2_GluB"/>
    <property type="match status" value="1"/>
</dbReference>
<accession>A0A7W7L8Q2</accession>
<dbReference type="GO" id="GO:0005576">
    <property type="term" value="C:extracellular region"/>
    <property type="evidence" value="ECO:0007669"/>
    <property type="project" value="TreeGrafter"/>
</dbReference>
<evidence type="ECO:0000313" key="6">
    <source>
        <dbReference type="EMBL" id="MBB4885136.1"/>
    </source>
</evidence>
<feature type="domain" description="Solute-binding protein family 3/N-terminal" evidence="5">
    <location>
        <begin position="74"/>
        <end position="298"/>
    </location>
</feature>
<dbReference type="PROSITE" id="PS01039">
    <property type="entry name" value="SBP_BACTERIAL_3"/>
    <property type="match status" value="1"/>
</dbReference>
<proteinExistence type="inferred from homology"/>
<dbReference type="Proteomes" id="UP000556436">
    <property type="component" value="Unassembled WGS sequence"/>
</dbReference>
<evidence type="ECO:0000256" key="1">
    <source>
        <dbReference type="ARBA" id="ARBA00010333"/>
    </source>
</evidence>
<evidence type="ECO:0000256" key="3">
    <source>
        <dbReference type="ARBA" id="ARBA00022729"/>
    </source>
</evidence>
<dbReference type="EMBL" id="JACHJG010000002">
    <property type="protein sequence ID" value="MBB4885136.1"/>
    <property type="molecule type" value="Genomic_DNA"/>
</dbReference>
<comment type="caution">
    <text evidence="6">The sequence shown here is derived from an EMBL/GenBank/DDBJ whole genome shotgun (WGS) entry which is preliminary data.</text>
</comment>
<protein>
    <submittedName>
        <fullName evidence="6">Glutamate transport system substrate-binding protein</fullName>
    </submittedName>
</protein>
<evidence type="ECO:0000256" key="2">
    <source>
        <dbReference type="ARBA" id="ARBA00022448"/>
    </source>
</evidence>
<evidence type="ECO:0000313" key="7">
    <source>
        <dbReference type="Proteomes" id="UP000556436"/>
    </source>
</evidence>
<dbReference type="PROSITE" id="PS51257">
    <property type="entry name" value="PROKAR_LIPOPROTEIN"/>
    <property type="match status" value="1"/>
</dbReference>
<dbReference type="GO" id="GO:0030288">
    <property type="term" value="C:outer membrane-bounded periplasmic space"/>
    <property type="evidence" value="ECO:0007669"/>
    <property type="project" value="TreeGrafter"/>
</dbReference>
<dbReference type="PANTHER" id="PTHR30085:SF6">
    <property type="entry name" value="ABC TRANSPORTER GLUTAMINE-BINDING PROTEIN GLNH"/>
    <property type="match status" value="1"/>
</dbReference>
<keyword evidence="7" id="KW-1185">Reference proteome</keyword>
<dbReference type="SUPFAM" id="SSF53850">
    <property type="entry name" value="Periplasmic binding protein-like II"/>
    <property type="match status" value="1"/>
</dbReference>